<dbReference type="PIRSF" id="PIRSF000193">
    <property type="entry name" value="Pyrrol-5-carb_rd"/>
    <property type="match status" value="1"/>
</dbReference>
<feature type="domain" description="Pyrroline-5-carboxylate reductase dimerisation" evidence="6">
    <location>
        <begin position="163"/>
        <end position="267"/>
    </location>
</feature>
<dbReference type="SUPFAM" id="SSF51735">
    <property type="entry name" value="NAD(P)-binding Rossmann-fold domains"/>
    <property type="match status" value="1"/>
</dbReference>
<organism evidence="7 8">
    <name type="scientific">Lentibacillus juripiscarius</name>
    <dbReference type="NCBI Taxonomy" id="257446"/>
    <lineage>
        <taxon>Bacteria</taxon>
        <taxon>Bacillati</taxon>
        <taxon>Bacillota</taxon>
        <taxon>Bacilli</taxon>
        <taxon>Bacillales</taxon>
        <taxon>Bacillaceae</taxon>
        <taxon>Lentibacillus</taxon>
    </lineage>
</organism>
<dbReference type="SUPFAM" id="SSF48179">
    <property type="entry name" value="6-phosphogluconate dehydrogenase C-terminal domain-like"/>
    <property type="match status" value="1"/>
</dbReference>
<dbReference type="EMBL" id="JBHUNA010000021">
    <property type="protein sequence ID" value="MFD2761366.1"/>
    <property type="molecule type" value="Genomic_DNA"/>
</dbReference>
<dbReference type="Gene3D" id="3.40.50.720">
    <property type="entry name" value="NAD(P)-binding Rossmann-like Domain"/>
    <property type="match status" value="1"/>
</dbReference>
<dbReference type="HAMAP" id="MF_01925">
    <property type="entry name" value="P5C_reductase"/>
    <property type="match status" value="1"/>
</dbReference>
<keyword evidence="2 4" id="KW-0641">Proline biosynthesis</keyword>
<dbReference type="Pfam" id="PF14748">
    <property type="entry name" value="P5CR_dimer"/>
    <property type="match status" value="1"/>
</dbReference>
<dbReference type="InterPro" id="IPR036291">
    <property type="entry name" value="NAD(P)-bd_dom_sf"/>
</dbReference>
<dbReference type="PROSITE" id="PS00521">
    <property type="entry name" value="P5CR"/>
    <property type="match status" value="1"/>
</dbReference>
<accession>A0ABW5V627</accession>
<dbReference type="InterPro" id="IPR053790">
    <property type="entry name" value="P5CR-like_CS"/>
</dbReference>
<evidence type="ECO:0000313" key="7">
    <source>
        <dbReference type="EMBL" id="MFD2761366.1"/>
    </source>
</evidence>
<comment type="similarity">
    <text evidence="1 2 4">Belongs to the pyrroline-5-carboxylate reductase family.</text>
</comment>
<dbReference type="InterPro" id="IPR000304">
    <property type="entry name" value="Pyrroline-COOH_reductase"/>
</dbReference>
<proteinExistence type="inferred from homology"/>
<evidence type="ECO:0000256" key="3">
    <source>
        <dbReference type="NCBIfam" id="TIGR00112"/>
    </source>
</evidence>
<protein>
    <recommendedName>
        <fullName evidence="2 3">Pyrroline-5-carboxylate reductase</fullName>
        <shortName evidence="2">P5C reductase</shortName>
        <shortName evidence="2">P5CR</shortName>
        <ecNumber evidence="2 3">1.5.1.2</ecNumber>
    </recommendedName>
    <alternativeName>
        <fullName evidence="2">PCA reductase</fullName>
    </alternativeName>
</protein>
<evidence type="ECO:0000256" key="2">
    <source>
        <dbReference type="HAMAP-Rule" id="MF_01925"/>
    </source>
</evidence>
<reference evidence="8" key="1">
    <citation type="journal article" date="2019" name="Int. J. Syst. Evol. Microbiol.">
        <title>The Global Catalogue of Microorganisms (GCM) 10K type strain sequencing project: providing services to taxonomists for standard genome sequencing and annotation.</title>
        <authorList>
            <consortium name="The Broad Institute Genomics Platform"/>
            <consortium name="The Broad Institute Genome Sequencing Center for Infectious Disease"/>
            <person name="Wu L."/>
            <person name="Ma J."/>
        </authorList>
    </citation>
    <scope>NUCLEOTIDE SEQUENCE [LARGE SCALE GENOMIC DNA]</scope>
    <source>
        <strain evidence="8">TISTR 1535</strain>
    </source>
</reference>
<dbReference type="Gene3D" id="1.10.3730.10">
    <property type="entry name" value="ProC C-terminal domain-like"/>
    <property type="match status" value="1"/>
</dbReference>
<dbReference type="Pfam" id="PF03807">
    <property type="entry name" value="F420_oxidored"/>
    <property type="match status" value="1"/>
</dbReference>
<dbReference type="PANTHER" id="PTHR11645:SF49">
    <property type="entry name" value="PYRROLINE-5-CARBOXYLATE REDUCTASE 1"/>
    <property type="match status" value="1"/>
</dbReference>
<keyword evidence="2 4" id="KW-0521">NADP</keyword>
<evidence type="ECO:0000259" key="5">
    <source>
        <dbReference type="Pfam" id="PF03807"/>
    </source>
</evidence>
<dbReference type="EC" id="1.5.1.2" evidence="2 3"/>
<comment type="caution">
    <text evidence="7">The sequence shown here is derived from an EMBL/GenBank/DDBJ whole genome shotgun (WGS) entry which is preliminary data.</text>
</comment>
<dbReference type="NCBIfam" id="TIGR00112">
    <property type="entry name" value="proC"/>
    <property type="match status" value="1"/>
</dbReference>
<dbReference type="InterPro" id="IPR008927">
    <property type="entry name" value="6-PGluconate_DH-like_C_sf"/>
</dbReference>
<dbReference type="InterPro" id="IPR028939">
    <property type="entry name" value="P5C_Rdtase_cat_N"/>
</dbReference>
<comment type="catalytic activity">
    <reaction evidence="2 4">
        <text>L-proline + NADP(+) = (S)-1-pyrroline-5-carboxylate + NADPH + 2 H(+)</text>
        <dbReference type="Rhea" id="RHEA:14109"/>
        <dbReference type="ChEBI" id="CHEBI:15378"/>
        <dbReference type="ChEBI" id="CHEBI:17388"/>
        <dbReference type="ChEBI" id="CHEBI:57783"/>
        <dbReference type="ChEBI" id="CHEBI:58349"/>
        <dbReference type="ChEBI" id="CHEBI:60039"/>
        <dbReference type="EC" id="1.5.1.2"/>
    </reaction>
</comment>
<dbReference type="RefSeq" id="WP_382393785.1">
    <property type="nucleotide sequence ID" value="NZ_JBHUNA010000021.1"/>
</dbReference>
<keyword evidence="2 4" id="KW-0560">Oxidoreductase</keyword>
<dbReference type="Proteomes" id="UP001597502">
    <property type="component" value="Unassembled WGS sequence"/>
</dbReference>
<evidence type="ECO:0000256" key="4">
    <source>
        <dbReference type="RuleBase" id="RU003903"/>
    </source>
</evidence>
<name>A0ABW5V627_9BACI</name>
<evidence type="ECO:0000256" key="1">
    <source>
        <dbReference type="ARBA" id="ARBA00005525"/>
    </source>
</evidence>
<comment type="pathway">
    <text evidence="2 4">Amino-acid biosynthesis; L-proline biosynthesis; L-proline from L-glutamate 5-semialdehyde: step 1/1.</text>
</comment>
<keyword evidence="8" id="KW-1185">Reference proteome</keyword>
<feature type="domain" description="Pyrroline-5-carboxylate reductase catalytic N-terminal" evidence="5">
    <location>
        <begin position="4"/>
        <end position="100"/>
    </location>
</feature>
<keyword evidence="2" id="KW-0963">Cytoplasm</keyword>
<dbReference type="InterPro" id="IPR029036">
    <property type="entry name" value="P5CR_dimer"/>
</dbReference>
<comment type="function">
    <text evidence="2">Catalyzes the reduction of 1-pyrroline-5-carboxylate (PCA) to L-proline.</text>
</comment>
<comment type="subcellular location">
    <subcellularLocation>
        <location evidence="2">Cytoplasm</location>
    </subcellularLocation>
</comment>
<evidence type="ECO:0000259" key="6">
    <source>
        <dbReference type="Pfam" id="PF14748"/>
    </source>
</evidence>
<evidence type="ECO:0000313" key="8">
    <source>
        <dbReference type="Proteomes" id="UP001597502"/>
    </source>
</evidence>
<gene>
    <name evidence="2 7" type="primary">proC</name>
    <name evidence="7" type="ORF">ACFSUO_10330</name>
</gene>
<dbReference type="GO" id="GO:0004735">
    <property type="term" value="F:pyrroline-5-carboxylate reductase activity"/>
    <property type="evidence" value="ECO:0007669"/>
    <property type="project" value="UniProtKB-EC"/>
</dbReference>
<dbReference type="PANTHER" id="PTHR11645">
    <property type="entry name" value="PYRROLINE-5-CARBOXYLATE REDUCTASE"/>
    <property type="match status" value="1"/>
</dbReference>
<keyword evidence="2 4" id="KW-0028">Amino-acid biosynthesis</keyword>
<comment type="catalytic activity">
    <reaction evidence="2">
        <text>L-proline + NAD(+) = (S)-1-pyrroline-5-carboxylate + NADH + 2 H(+)</text>
        <dbReference type="Rhea" id="RHEA:14105"/>
        <dbReference type="ChEBI" id="CHEBI:15378"/>
        <dbReference type="ChEBI" id="CHEBI:17388"/>
        <dbReference type="ChEBI" id="CHEBI:57540"/>
        <dbReference type="ChEBI" id="CHEBI:57945"/>
        <dbReference type="ChEBI" id="CHEBI:60039"/>
        <dbReference type="EC" id="1.5.1.2"/>
    </reaction>
</comment>
<sequence length="271" mass="28849">MSEKMAFIGAGSMAESILSGILASEFLPKENIMVTNKSDFERLEHLERQYHIPYVEDKREAVADARTVLLAVKPYDIKAAVASIRDHLDSDQLLISVAAGVSTDTISQLLGRDIPVIRAMPNTSAAAGESATAVTKGKYATGDHLRTALHLFSTIGTATEVAEEDMHTVTAIAGSGPAYVYYLVEAMEEAAIQAGLGKQTAHELLVQTIAGAGEMLKSSGQDPAELRKNITSPGGTTQAGLEALDKGNFQEAVMSCVETARERSIELGKKL</sequence>